<dbReference type="Pfam" id="PF19304">
    <property type="entry name" value="PGDH_inter"/>
    <property type="match status" value="1"/>
</dbReference>
<dbReference type="CDD" id="cd12173">
    <property type="entry name" value="PGDH_4"/>
    <property type="match status" value="1"/>
</dbReference>
<evidence type="ECO:0000256" key="10">
    <source>
        <dbReference type="ARBA" id="ARBA00023027"/>
    </source>
</evidence>
<evidence type="ECO:0000259" key="14">
    <source>
        <dbReference type="Pfam" id="PF00389"/>
    </source>
</evidence>
<keyword evidence="18" id="KW-1185">Reference proteome</keyword>
<feature type="domain" description="D-isomer specific 2-hydroxyacid dehydrogenase catalytic" evidence="14">
    <location>
        <begin position="8"/>
        <end position="315"/>
    </location>
</feature>
<dbReference type="Pfam" id="PF00389">
    <property type="entry name" value="2-Hacid_dh"/>
    <property type="match status" value="1"/>
</dbReference>
<dbReference type="Proteomes" id="UP000440578">
    <property type="component" value="Unassembled WGS sequence"/>
</dbReference>
<evidence type="ECO:0000256" key="5">
    <source>
        <dbReference type="ARBA" id="ARBA00021582"/>
    </source>
</evidence>
<comment type="similarity">
    <text evidence="2 13">Belongs to the D-isomer specific 2-hydroxyacid dehydrogenase family.</text>
</comment>
<dbReference type="SUPFAM" id="SSF51735">
    <property type="entry name" value="NAD(P)-binding Rossmann-fold domains"/>
    <property type="match status" value="1"/>
</dbReference>
<evidence type="ECO:0000256" key="13">
    <source>
        <dbReference type="RuleBase" id="RU363003"/>
    </source>
</evidence>
<evidence type="ECO:0000256" key="6">
    <source>
        <dbReference type="ARBA" id="ARBA00022553"/>
    </source>
</evidence>
<dbReference type="Pfam" id="PF02826">
    <property type="entry name" value="2-Hacid_dh_C"/>
    <property type="match status" value="1"/>
</dbReference>
<reference evidence="17 18" key="1">
    <citation type="submission" date="2019-07" db="EMBL/GenBank/DDBJ databases">
        <title>Draft genome assembly of a fouling barnacle, Amphibalanus amphitrite (Darwin, 1854): The first reference genome for Thecostraca.</title>
        <authorList>
            <person name="Kim W."/>
        </authorList>
    </citation>
    <scope>NUCLEOTIDE SEQUENCE [LARGE SCALE GENOMIC DNA]</scope>
    <source>
        <strain evidence="17">SNU_AA5</strain>
        <tissue evidence="17">Soma without cirri and trophi</tissue>
    </source>
</reference>
<dbReference type="GO" id="GO:0051287">
    <property type="term" value="F:NAD binding"/>
    <property type="evidence" value="ECO:0007669"/>
    <property type="project" value="UniProtKB-UniRule"/>
</dbReference>
<dbReference type="InterPro" id="IPR006236">
    <property type="entry name" value="PGDH"/>
</dbReference>
<dbReference type="FunFam" id="3.40.50.720:FF:000021">
    <property type="entry name" value="D-3-phosphoglycerate dehydrogenase"/>
    <property type="match status" value="1"/>
</dbReference>
<dbReference type="Gene3D" id="3.40.50.720">
    <property type="entry name" value="NAD(P)-binding Rossmann-like Domain"/>
    <property type="match status" value="2"/>
</dbReference>
<keyword evidence="6" id="KW-0597">Phosphoprotein</keyword>
<evidence type="ECO:0000256" key="4">
    <source>
        <dbReference type="ARBA" id="ARBA00013143"/>
    </source>
</evidence>
<dbReference type="GO" id="GO:0004617">
    <property type="term" value="F:phosphoglycerate dehydrogenase activity"/>
    <property type="evidence" value="ECO:0007669"/>
    <property type="project" value="UniProtKB-EC"/>
</dbReference>
<dbReference type="InterPro" id="IPR045626">
    <property type="entry name" value="PGDH_ASB_dom"/>
</dbReference>
<keyword evidence="7 13" id="KW-0028">Amino-acid biosynthesis</keyword>
<dbReference type="AlphaFoldDB" id="A0A6A4VJM9"/>
<sequence length="529" mass="56027">MALPVSRILMTDGINVQCAEILRSQGLHVTVAPKMSKDELIKQLESHDTLLVRSATKVTSQVIQAAPTLKLIGRAGTGVDNIDLDSATRHGVLVMNTPGGNTLSAAEHTCVMIAALSRNLVTACTSLKDGKWERSKFMGSELYGKTLAVLGLGRIGREVAHRMRSFGMKVIGFDPMVSAEAAREFHVEKRELDQIWPDADYITVHTPLIPQTRNLISADSLSRCKRGVRVVNVARGGIVDEAALLAALESGQCAGAGLDVFAEEPPTDLRLVRHPAVICTPHLGANTGEAQRRVAVELAEQICTAVRGGPLAGLANAACLTSALSGESRPWLQLGRALGAVTGQLAGVGSGRPFELQVTLRGQEMSHMRPFLGSSVLVGLMSGMTQNGVNLISAPLLAREAGIRVTCLLEDPEATARTVTVTVELDGRRHTTNGTVQGEQATLLELDGSVFESGVTLGGNMLFFQADGSGAALTELISTLAAAQAQLQSVLTSSGTSGKPLVAVRTQSKLETPELLQTQHAKFMLQTEF</sequence>
<feature type="domain" description="D-isomer specific 2-hydroxyacid dehydrogenase NAD-binding" evidence="15">
    <location>
        <begin position="112"/>
        <end position="284"/>
    </location>
</feature>
<comment type="pathway">
    <text evidence="1 13">Amino-acid biosynthesis; L-serine biosynthesis; L-serine from 3-phospho-D-glycerate: step 1/3.</text>
</comment>
<dbReference type="EC" id="1.1.1.95" evidence="4 13"/>
<evidence type="ECO:0000259" key="16">
    <source>
        <dbReference type="Pfam" id="PF19304"/>
    </source>
</evidence>
<dbReference type="PANTHER" id="PTHR42938:SF22">
    <property type="entry name" value="D-3-PHOSPHOGLYCERATE DEHYDROGENASE"/>
    <property type="match status" value="1"/>
</dbReference>
<organism evidence="17 18">
    <name type="scientific">Amphibalanus amphitrite</name>
    <name type="common">Striped barnacle</name>
    <name type="synonym">Balanus amphitrite</name>
    <dbReference type="NCBI Taxonomy" id="1232801"/>
    <lineage>
        <taxon>Eukaryota</taxon>
        <taxon>Metazoa</taxon>
        <taxon>Ecdysozoa</taxon>
        <taxon>Arthropoda</taxon>
        <taxon>Crustacea</taxon>
        <taxon>Multicrustacea</taxon>
        <taxon>Cirripedia</taxon>
        <taxon>Thoracica</taxon>
        <taxon>Thoracicalcarea</taxon>
        <taxon>Balanomorpha</taxon>
        <taxon>Balanoidea</taxon>
        <taxon>Balanidae</taxon>
        <taxon>Amphibalaninae</taxon>
        <taxon>Amphibalanus</taxon>
    </lineage>
</organism>
<dbReference type="PROSITE" id="PS00065">
    <property type="entry name" value="D_2_HYDROXYACID_DH_1"/>
    <property type="match status" value="1"/>
</dbReference>
<dbReference type="PROSITE" id="PS00671">
    <property type="entry name" value="D_2_HYDROXYACID_DH_3"/>
    <property type="match status" value="1"/>
</dbReference>
<evidence type="ECO:0000256" key="3">
    <source>
        <dbReference type="ARBA" id="ARBA00011881"/>
    </source>
</evidence>
<evidence type="ECO:0000256" key="11">
    <source>
        <dbReference type="ARBA" id="ARBA00023299"/>
    </source>
</evidence>
<evidence type="ECO:0000256" key="2">
    <source>
        <dbReference type="ARBA" id="ARBA00005854"/>
    </source>
</evidence>
<dbReference type="PANTHER" id="PTHR42938">
    <property type="entry name" value="FORMATE DEHYDROGENASE 1"/>
    <property type="match status" value="1"/>
</dbReference>
<evidence type="ECO:0000256" key="1">
    <source>
        <dbReference type="ARBA" id="ARBA00005216"/>
    </source>
</evidence>
<evidence type="ECO:0000313" key="18">
    <source>
        <dbReference type="Proteomes" id="UP000440578"/>
    </source>
</evidence>
<evidence type="ECO:0000313" key="17">
    <source>
        <dbReference type="EMBL" id="KAF0294676.1"/>
    </source>
</evidence>
<dbReference type="Gene3D" id="3.30.1330.90">
    <property type="entry name" value="D-3-phosphoglycerate dehydrogenase, domain 3"/>
    <property type="match status" value="1"/>
</dbReference>
<gene>
    <name evidence="17" type="primary">PHGDH_0</name>
    <name evidence="17" type="ORF">FJT64_007710</name>
</gene>
<accession>A0A6A4VJM9</accession>
<dbReference type="SUPFAM" id="SSF52283">
    <property type="entry name" value="Formate/glycerate dehydrogenase catalytic domain-like"/>
    <property type="match status" value="1"/>
</dbReference>
<keyword evidence="11 13" id="KW-0718">Serine biosynthesis</keyword>
<keyword evidence="9 13" id="KW-0560">Oxidoreductase</keyword>
<keyword evidence="10 13" id="KW-0520">NAD</keyword>
<dbReference type="InterPro" id="IPR006139">
    <property type="entry name" value="D-isomer_2_OHA_DH_cat_dom"/>
</dbReference>
<protein>
    <recommendedName>
        <fullName evidence="5 13">D-3-phosphoglycerate dehydrogenase</fullName>
        <ecNumber evidence="4 13">1.1.1.95</ecNumber>
    </recommendedName>
</protein>
<dbReference type="InterPro" id="IPR036291">
    <property type="entry name" value="NAD(P)-bd_dom_sf"/>
</dbReference>
<evidence type="ECO:0000256" key="7">
    <source>
        <dbReference type="ARBA" id="ARBA00022605"/>
    </source>
</evidence>
<comment type="catalytic activity">
    <reaction evidence="12 13">
        <text>(2R)-3-phosphoglycerate + NAD(+) = 3-phosphooxypyruvate + NADH + H(+)</text>
        <dbReference type="Rhea" id="RHEA:12641"/>
        <dbReference type="ChEBI" id="CHEBI:15378"/>
        <dbReference type="ChEBI" id="CHEBI:18110"/>
        <dbReference type="ChEBI" id="CHEBI:57540"/>
        <dbReference type="ChEBI" id="CHEBI:57945"/>
        <dbReference type="ChEBI" id="CHEBI:58272"/>
        <dbReference type="EC" id="1.1.1.95"/>
    </reaction>
</comment>
<name>A0A6A4VJM9_AMPAM</name>
<keyword evidence="8" id="KW-0007">Acetylation</keyword>
<comment type="caution">
    <text evidence="17">The sequence shown here is derived from an EMBL/GenBank/DDBJ whole genome shotgun (WGS) entry which is preliminary data.</text>
</comment>
<dbReference type="InterPro" id="IPR029009">
    <property type="entry name" value="ASB_dom_sf"/>
</dbReference>
<evidence type="ECO:0000256" key="8">
    <source>
        <dbReference type="ARBA" id="ARBA00022990"/>
    </source>
</evidence>
<dbReference type="InterPro" id="IPR029752">
    <property type="entry name" value="D-isomer_DH_CS1"/>
</dbReference>
<evidence type="ECO:0000259" key="15">
    <source>
        <dbReference type="Pfam" id="PF02826"/>
    </source>
</evidence>
<evidence type="ECO:0000256" key="9">
    <source>
        <dbReference type="ARBA" id="ARBA00023002"/>
    </source>
</evidence>
<dbReference type="GO" id="GO:0006564">
    <property type="term" value="P:L-serine biosynthetic process"/>
    <property type="evidence" value="ECO:0007669"/>
    <property type="project" value="UniProtKB-KW"/>
</dbReference>
<evidence type="ECO:0000256" key="12">
    <source>
        <dbReference type="ARBA" id="ARBA00048731"/>
    </source>
</evidence>
<comment type="subunit">
    <text evidence="3">Homotetramer.</text>
</comment>
<dbReference type="OrthoDB" id="1621027at2759"/>
<dbReference type="NCBIfam" id="TIGR01327">
    <property type="entry name" value="PGDH"/>
    <property type="match status" value="1"/>
</dbReference>
<dbReference type="InterPro" id="IPR006140">
    <property type="entry name" value="D-isomer_DH_NAD-bd"/>
</dbReference>
<dbReference type="SUPFAM" id="SSF143548">
    <property type="entry name" value="Serine metabolism enzymes domain"/>
    <property type="match status" value="1"/>
</dbReference>
<dbReference type="UniPathway" id="UPA00135">
    <property type="reaction ID" value="UER00196"/>
</dbReference>
<dbReference type="EMBL" id="VIIS01001672">
    <property type="protein sequence ID" value="KAF0294676.1"/>
    <property type="molecule type" value="Genomic_DNA"/>
</dbReference>
<proteinExistence type="inferred from homology"/>
<feature type="domain" description="D-3-phosphoglycerate dehydrogenase ASB" evidence="16">
    <location>
        <begin position="329"/>
        <end position="441"/>
    </location>
</feature>
<dbReference type="InterPro" id="IPR029753">
    <property type="entry name" value="D-isomer_DH_CS"/>
</dbReference>